<keyword evidence="7" id="KW-0238">DNA-binding</keyword>
<keyword evidence="12" id="KW-1185">Reference proteome</keyword>
<dbReference type="GO" id="GO:0016987">
    <property type="term" value="F:sigma factor activity"/>
    <property type="evidence" value="ECO:0007669"/>
    <property type="project" value="UniProtKB-KW"/>
</dbReference>
<dbReference type="GO" id="GO:0006352">
    <property type="term" value="P:DNA-templated transcription initiation"/>
    <property type="evidence" value="ECO:0007669"/>
    <property type="project" value="InterPro"/>
</dbReference>
<dbReference type="NCBIfam" id="TIGR02395">
    <property type="entry name" value="rpoN_sigma"/>
    <property type="match status" value="1"/>
</dbReference>
<evidence type="ECO:0000256" key="4">
    <source>
        <dbReference type="ARBA" id="ARBA00022695"/>
    </source>
</evidence>
<gene>
    <name evidence="11" type="primary">rpoN</name>
    <name evidence="11" type="ORF">EEX84_07510</name>
</gene>
<evidence type="ECO:0000256" key="8">
    <source>
        <dbReference type="ARBA" id="ARBA00023163"/>
    </source>
</evidence>
<evidence type="ECO:0000259" key="9">
    <source>
        <dbReference type="Pfam" id="PF04552"/>
    </source>
</evidence>
<proteinExistence type="inferred from homology"/>
<dbReference type="InterPro" id="IPR000394">
    <property type="entry name" value="RNA_pol_sigma_54"/>
</dbReference>
<comment type="caution">
    <text evidence="11">The sequence shown here is derived from an EMBL/GenBank/DDBJ whole genome shotgun (WGS) entry which is preliminary data.</text>
</comment>
<dbReference type="PROSITE" id="PS50044">
    <property type="entry name" value="SIGMA54_3"/>
    <property type="match status" value="1"/>
</dbReference>
<sequence>MNAAPSLQQNMSLKINMTPDLQQSLVILKYSTDELMEYVESQLHENPLLDISDNTSSMEQFYKTHSTSILKNQDKYTSSFSSKDKEENDQQDYLQNYNNNIVNIEEYLWEQVISLKQLSCKEKSVLKYLIRNLDENGFLTLGSSDLSRYSGVPVEQVEEMIGILQKLEPAGIGAKDFQECLLLQLKETNKENTLVWNLIQNNLKDIAERRYRNLAKQYKVSLEAIQKAVDQIKLLNPRPINSFNTELTQYVVPDIIVEKFHKEYVAVVNDKFFSDVSLNSYYENLICEDQDESQRYLKDKYKNAVLLLKGLEHRHITLYRVAVAIIEFQIDFFENGYTHLKPMKLEDIATKLGLHESTVSRATSNKYIQTPHGLFRMKELFTRGIESENQVDSNASIKEKLKKLIAQEDKKNPFSDQKLLELLAADQIKVARRTIAKYREELGILCSSKRVRY</sequence>
<dbReference type="GO" id="GO:0001216">
    <property type="term" value="F:DNA-binding transcription activator activity"/>
    <property type="evidence" value="ECO:0007669"/>
    <property type="project" value="InterPro"/>
</dbReference>
<dbReference type="InterPro" id="IPR007634">
    <property type="entry name" value="RNA_pol_sigma_54_DNA-bd"/>
</dbReference>
<dbReference type="PRINTS" id="PR00045">
    <property type="entry name" value="SIGMA54FCT"/>
</dbReference>
<protein>
    <submittedName>
        <fullName evidence="11">RNA polymerase sigma-54 factor</fullName>
    </submittedName>
</protein>
<dbReference type="Proteomes" id="UP000275473">
    <property type="component" value="Unassembled WGS sequence"/>
</dbReference>
<keyword evidence="3" id="KW-0808">Transferase</keyword>
<evidence type="ECO:0000313" key="11">
    <source>
        <dbReference type="EMBL" id="RNF39806.1"/>
    </source>
</evidence>
<feature type="domain" description="RNA polymerase sigma factor 54 core-binding" evidence="10">
    <location>
        <begin position="99"/>
        <end position="282"/>
    </location>
</feature>
<comment type="similarity">
    <text evidence="1">Belongs to the sigma-54 factor family.</text>
</comment>
<evidence type="ECO:0000256" key="2">
    <source>
        <dbReference type="ARBA" id="ARBA00022478"/>
    </source>
</evidence>
<name>A0A3M8P7Z1_9BACL</name>
<dbReference type="PROSITE" id="PS00717">
    <property type="entry name" value="SIGMA54_1"/>
    <property type="match status" value="1"/>
</dbReference>
<dbReference type="PANTHER" id="PTHR32248">
    <property type="entry name" value="RNA POLYMERASE SIGMA-54 FACTOR"/>
    <property type="match status" value="1"/>
</dbReference>
<keyword evidence="8" id="KW-0804">Transcription</keyword>
<dbReference type="PIRSF" id="PIRSF000774">
    <property type="entry name" value="RpoN"/>
    <property type="match status" value="1"/>
</dbReference>
<dbReference type="InterPro" id="IPR038709">
    <property type="entry name" value="RpoN_core-bd_sf"/>
</dbReference>
<evidence type="ECO:0000259" key="10">
    <source>
        <dbReference type="Pfam" id="PF04963"/>
    </source>
</evidence>
<evidence type="ECO:0000256" key="1">
    <source>
        <dbReference type="ARBA" id="ARBA00008798"/>
    </source>
</evidence>
<dbReference type="Gene3D" id="1.10.10.1330">
    <property type="entry name" value="RNA polymerase sigma-54 factor, core-binding domain"/>
    <property type="match status" value="1"/>
</dbReference>
<dbReference type="PROSITE" id="PS00718">
    <property type="entry name" value="SIGMA54_2"/>
    <property type="match status" value="1"/>
</dbReference>
<dbReference type="RefSeq" id="WP_123165001.1">
    <property type="nucleotide sequence ID" value="NZ_RIAX01000004.1"/>
</dbReference>
<keyword evidence="4" id="KW-0548">Nucleotidyltransferase</keyword>
<feature type="domain" description="RNA polymerase sigma factor 54 DNA-binding" evidence="9">
    <location>
        <begin position="295"/>
        <end position="450"/>
    </location>
</feature>
<evidence type="ECO:0000256" key="5">
    <source>
        <dbReference type="ARBA" id="ARBA00023015"/>
    </source>
</evidence>
<keyword evidence="2" id="KW-0240">DNA-directed RNA polymerase</keyword>
<dbReference type="AlphaFoldDB" id="A0A3M8P7Z1"/>
<dbReference type="InterPro" id="IPR007046">
    <property type="entry name" value="RNA_pol_sigma_54_core-bd"/>
</dbReference>
<organism evidence="11 12">
    <name type="scientific">Planococcus salinus</name>
    <dbReference type="NCBI Taxonomy" id="1848460"/>
    <lineage>
        <taxon>Bacteria</taxon>
        <taxon>Bacillati</taxon>
        <taxon>Bacillota</taxon>
        <taxon>Bacilli</taxon>
        <taxon>Bacillales</taxon>
        <taxon>Caryophanaceae</taxon>
        <taxon>Planococcus</taxon>
    </lineage>
</organism>
<dbReference type="EMBL" id="RIAX01000004">
    <property type="protein sequence ID" value="RNF39806.1"/>
    <property type="molecule type" value="Genomic_DNA"/>
</dbReference>
<evidence type="ECO:0000256" key="7">
    <source>
        <dbReference type="ARBA" id="ARBA00023125"/>
    </source>
</evidence>
<dbReference type="Gene3D" id="1.10.10.60">
    <property type="entry name" value="Homeodomain-like"/>
    <property type="match status" value="1"/>
</dbReference>
<dbReference type="GO" id="GO:0016779">
    <property type="term" value="F:nucleotidyltransferase activity"/>
    <property type="evidence" value="ECO:0007669"/>
    <property type="project" value="UniProtKB-KW"/>
</dbReference>
<dbReference type="PANTHER" id="PTHR32248:SF4">
    <property type="entry name" value="RNA POLYMERASE SIGMA-54 FACTOR"/>
    <property type="match status" value="1"/>
</dbReference>
<accession>A0A3M8P7Z1</accession>
<reference evidence="11 12" key="1">
    <citation type="journal article" date="2018" name="Int. J. Syst. Evol. Microbiol.">
        <title>Planococcus salinus sp. nov., a moderately halophilic bacterium isolated from a saline-alkali soil.</title>
        <authorList>
            <person name="Gan L."/>
        </authorList>
    </citation>
    <scope>NUCLEOTIDE SEQUENCE [LARGE SCALE GENOMIC DNA]</scope>
    <source>
        <strain evidence="11 12">LCB217</strain>
    </source>
</reference>
<dbReference type="Pfam" id="PF04552">
    <property type="entry name" value="Sigma54_DBD"/>
    <property type="match status" value="1"/>
</dbReference>
<dbReference type="OrthoDB" id="9814402at2"/>
<dbReference type="GO" id="GO:0003677">
    <property type="term" value="F:DNA binding"/>
    <property type="evidence" value="ECO:0007669"/>
    <property type="project" value="UniProtKB-KW"/>
</dbReference>
<dbReference type="Pfam" id="PF00309">
    <property type="entry name" value="Sigma54_AID"/>
    <property type="match status" value="1"/>
</dbReference>
<keyword evidence="6" id="KW-0731">Sigma factor</keyword>
<evidence type="ECO:0000313" key="12">
    <source>
        <dbReference type="Proteomes" id="UP000275473"/>
    </source>
</evidence>
<dbReference type="Pfam" id="PF04963">
    <property type="entry name" value="Sigma54_CBD"/>
    <property type="match status" value="1"/>
</dbReference>
<keyword evidence="5" id="KW-0805">Transcription regulation</keyword>
<evidence type="ECO:0000256" key="6">
    <source>
        <dbReference type="ARBA" id="ARBA00023082"/>
    </source>
</evidence>
<dbReference type="GO" id="GO:0000428">
    <property type="term" value="C:DNA-directed RNA polymerase complex"/>
    <property type="evidence" value="ECO:0007669"/>
    <property type="project" value="UniProtKB-KW"/>
</dbReference>
<evidence type="ECO:0000256" key="3">
    <source>
        <dbReference type="ARBA" id="ARBA00022679"/>
    </source>
</evidence>